<proteinExistence type="predicted"/>
<reference evidence="2 3" key="1">
    <citation type="journal article" date="2019" name="Int. J. Syst. Evol. Microbiol.">
        <title>The Global Catalogue of Microorganisms (GCM) 10K type strain sequencing project: providing services to taxonomists for standard genome sequencing and annotation.</title>
        <authorList>
            <consortium name="The Broad Institute Genomics Platform"/>
            <consortium name="The Broad Institute Genome Sequencing Center for Infectious Disease"/>
            <person name="Wu L."/>
            <person name="Ma J."/>
        </authorList>
    </citation>
    <scope>NUCLEOTIDE SEQUENCE [LARGE SCALE GENOMIC DNA]</scope>
    <source>
        <strain evidence="2 3">YIM 94188</strain>
    </source>
</reference>
<evidence type="ECO:0000256" key="1">
    <source>
        <dbReference type="SAM" id="Phobius"/>
    </source>
</evidence>
<protein>
    <submittedName>
        <fullName evidence="2">Uncharacterized protein</fullName>
    </submittedName>
</protein>
<accession>A0ABD5TZZ3</accession>
<dbReference type="RefSeq" id="WP_379694320.1">
    <property type="nucleotide sequence ID" value="NZ_JBHSXH010000009.1"/>
</dbReference>
<evidence type="ECO:0000313" key="3">
    <source>
        <dbReference type="Proteomes" id="UP001596408"/>
    </source>
</evidence>
<dbReference type="Proteomes" id="UP001596408">
    <property type="component" value="Unassembled WGS sequence"/>
</dbReference>
<dbReference type="EMBL" id="JBHSXH010000009">
    <property type="protein sequence ID" value="MFC6824848.1"/>
    <property type="molecule type" value="Genomic_DNA"/>
</dbReference>
<evidence type="ECO:0000313" key="2">
    <source>
        <dbReference type="EMBL" id="MFC6824848.1"/>
    </source>
</evidence>
<keyword evidence="1" id="KW-0812">Transmembrane</keyword>
<comment type="caution">
    <text evidence="2">The sequence shown here is derived from an EMBL/GenBank/DDBJ whole genome shotgun (WGS) entry which is preliminary data.</text>
</comment>
<keyword evidence="1" id="KW-0472">Membrane</keyword>
<dbReference type="AlphaFoldDB" id="A0ABD5TZZ3"/>
<organism evidence="2 3">
    <name type="scientific">Halopelagius fulvigenes</name>
    <dbReference type="NCBI Taxonomy" id="1198324"/>
    <lineage>
        <taxon>Archaea</taxon>
        <taxon>Methanobacteriati</taxon>
        <taxon>Methanobacteriota</taxon>
        <taxon>Stenosarchaea group</taxon>
        <taxon>Halobacteria</taxon>
        <taxon>Halobacteriales</taxon>
        <taxon>Haloferacaceae</taxon>
    </lineage>
</organism>
<keyword evidence="3" id="KW-1185">Reference proteome</keyword>
<keyword evidence="1" id="KW-1133">Transmembrane helix</keyword>
<feature type="transmembrane region" description="Helical" evidence="1">
    <location>
        <begin position="85"/>
        <end position="107"/>
    </location>
</feature>
<sequence>MSLIGVHAGFAGSVTEILLARTGVRRPVRWGLVFLSAVWAMLPDLHHVLPSIRPWYKPVVHDTAVANVFWFHGVFDRLDPRDRPVYSRGMMSAFFLVFSVTEAWTFLRARRRR</sequence>
<name>A0ABD5TZZ3_9EURY</name>
<gene>
    <name evidence="2" type="ORF">ACFQEV_07550</name>
</gene>